<feature type="binding site" evidence="4">
    <location>
        <position position="169"/>
    </location>
    <ligand>
        <name>Mg(2+)</name>
        <dbReference type="ChEBI" id="CHEBI:18420"/>
    </ligand>
</feature>
<dbReference type="InterPro" id="IPR006439">
    <property type="entry name" value="HAD-SF_hydro_IA"/>
</dbReference>
<keyword evidence="6" id="KW-0413">Isomerase</keyword>
<dbReference type="SFLD" id="SFLDG01129">
    <property type="entry name" value="C1.5:_HAD__Beta-PGM__Phosphata"/>
    <property type="match status" value="1"/>
</dbReference>
<feature type="active site" description="Proton donor/acceptor" evidence="2">
    <location>
        <position position="11"/>
    </location>
</feature>
<feature type="active site" description="Nucleophile" evidence="2">
    <location>
        <position position="9"/>
    </location>
</feature>
<feature type="site" description="Important for catalytic activity and assists the phosphoryl transfer reaction to Asp8 by balancing charge and orienting the reacting groups" evidence="5">
    <location>
        <position position="145"/>
    </location>
</feature>
<dbReference type="NCBIfam" id="TIGR01990">
    <property type="entry name" value="bPGM"/>
    <property type="match status" value="1"/>
</dbReference>
<dbReference type="InterPro" id="IPR036412">
    <property type="entry name" value="HAD-like_sf"/>
</dbReference>
<dbReference type="InterPro" id="IPR023198">
    <property type="entry name" value="PGP-like_dom2"/>
</dbReference>
<feature type="binding site" evidence="4">
    <location>
        <position position="170"/>
    </location>
    <ligand>
        <name>Mg(2+)</name>
        <dbReference type="ChEBI" id="CHEBI:18420"/>
    </ligand>
</feature>
<organism evidence="6 7">
    <name type="scientific">Muriicola soli</name>
    <dbReference type="NCBI Taxonomy" id="2507538"/>
    <lineage>
        <taxon>Bacteria</taxon>
        <taxon>Pseudomonadati</taxon>
        <taxon>Bacteroidota</taxon>
        <taxon>Flavobacteriia</taxon>
        <taxon>Flavobacteriales</taxon>
        <taxon>Flavobacteriaceae</taxon>
        <taxon>Muriicola</taxon>
    </lineage>
</organism>
<feature type="site" description="Important for catalytic activity and assists the phosphoryl transfer reaction to Asp8 by balancing charge and orienting the reacting groups" evidence="5">
    <location>
        <position position="114"/>
    </location>
</feature>
<feature type="binding site" evidence="3">
    <location>
        <begin position="9"/>
        <end position="11"/>
    </location>
    <ligand>
        <name>substrate</name>
    </ligand>
</feature>
<dbReference type="InterPro" id="IPR023214">
    <property type="entry name" value="HAD_sf"/>
</dbReference>
<dbReference type="Proteomes" id="UP000290889">
    <property type="component" value="Chromosome"/>
</dbReference>
<dbReference type="EMBL" id="CP035544">
    <property type="protein sequence ID" value="QBA65060.1"/>
    <property type="molecule type" value="Genomic_DNA"/>
</dbReference>
<dbReference type="InterPro" id="IPR010976">
    <property type="entry name" value="B-phosphoglucomutase_hydrolase"/>
</dbReference>
<dbReference type="OrthoDB" id="9797743at2"/>
<evidence type="ECO:0000256" key="5">
    <source>
        <dbReference type="PIRSR" id="PIRSR610972-4"/>
    </source>
</evidence>
<sequence length="218" mass="24663">MHNKGFIFDLDGVIVDTAKYHYLAWKHLADELGIPFTKEQNEQFKGVSRKRCLEILLDWGKIKVSQEQFDQWLAEKNEDYLQYIETMTEEEILPDVTKVLNFLREHNIPMALGSASKNAQPILKKVGLIPYFNSIVDGTQVRKAKPNPEVFLIAASNLGIKPENCVVFEDAIAGIEAANRAGMTSVGIGNKNTLSNAQYIFKNFTEIDLNFIKKLAEL</sequence>
<dbReference type="NCBIfam" id="TIGR02009">
    <property type="entry name" value="PGMB-YQAB-SF"/>
    <property type="match status" value="1"/>
</dbReference>
<comment type="cofactor">
    <cofactor evidence="4">
        <name>Mg(2+)</name>
        <dbReference type="ChEBI" id="CHEBI:18420"/>
    </cofactor>
    <text evidence="4">Binds 2 magnesium ions per subunit.</text>
</comment>
<evidence type="ECO:0000313" key="7">
    <source>
        <dbReference type="Proteomes" id="UP000290889"/>
    </source>
</evidence>
<reference evidence="6 7" key="1">
    <citation type="submission" date="2019-01" db="EMBL/GenBank/DDBJ databases">
        <title>Muriicola soli sp. nov., isolated from soil.</title>
        <authorList>
            <person name="Kang H.J."/>
            <person name="Kim S.B."/>
        </authorList>
    </citation>
    <scope>NUCLEOTIDE SEQUENCE [LARGE SCALE GENOMIC DNA]</scope>
    <source>
        <strain evidence="6 7">MMS17-SY002</strain>
    </source>
</reference>
<dbReference type="PANTHER" id="PTHR18901:SF38">
    <property type="entry name" value="PSEUDOURIDINE-5'-PHOSPHATASE"/>
    <property type="match status" value="1"/>
</dbReference>
<feature type="binding site" evidence="3">
    <location>
        <position position="145"/>
    </location>
    <ligand>
        <name>substrate</name>
    </ligand>
</feature>
<evidence type="ECO:0000256" key="2">
    <source>
        <dbReference type="PIRSR" id="PIRSR610972-1"/>
    </source>
</evidence>
<dbReference type="EC" id="5.4.2.6" evidence="6"/>
<dbReference type="GO" id="GO:0005975">
    <property type="term" value="P:carbohydrate metabolic process"/>
    <property type="evidence" value="ECO:0007669"/>
    <property type="project" value="InterPro"/>
</dbReference>
<dbReference type="SFLD" id="SFLDS00003">
    <property type="entry name" value="Haloacid_Dehalogenase"/>
    <property type="match status" value="1"/>
</dbReference>
<dbReference type="PRINTS" id="PR00413">
    <property type="entry name" value="HADHALOGNASE"/>
</dbReference>
<dbReference type="InterPro" id="IPR010972">
    <property type="entry name" value="Beta-PGM"/>
</dbReference>
<dbReference type="GO" id="GO:0000287">
    <property type="term" value="F:magnesium ion binding"/>
    <property type="evidence" value="ECO:0007669"/>
    <property type="project" value="InterPro"/>
</dbReference>
<dbReference type="SFLD" id="SFLDF00046">
    <property type="entry name" value="beta-phosphoglucomutase"/>
    <property type="match status" value="1"/>
</dbReference>
<dbReference type="Gene3D" id="1.10.150.240">
    <property type="entry name" value="Putative phosphatase, domain 2"/>
    <property type="match status" value="1"/>
</dbReference>
<dbReference type="PANTHER" id="PTHR18901">
    <property type="entry name" value="2-DEOXYGLUCOSE-6-PHOSPHATE PHOSPHATASE 2"/>
    <property type="match status" value="1"/>
</dbReference>
<dbReference type="SUPFAM" id="SSF56784">
    <property type="entry name" value="HAD-like"/>
    <property type="match status" value="1"/>
</dbReference>
<accession>A0A411ECA1</accession>
<feature type="binding site" evidence="4">
    <location>
        <position position="11"/>
    </location>
    <ligand>
        <name>Mg(2+)</name>
        <dbReference type="ChEBI" id="CHEBI:18420"/>
    </ligand>
</feature>
<evidence type="ECO:0000256" key="4">
    <source>
        <dbReference type="PIRSR" id="PIRSR610972-3"/>
    </source>
</evidence>
<proteinExistence type="inferred from homology"/>
<gene>
    <name evidence="6" type="primary">pgmB</name>
    <name evidence="6" type="ORF">EQY75_11310</name>
</gene>
<dbReference type="CDD" id="cd02598">
    <property type="entry name" value="HAD_BPGM"/>
    <property type="match status" value="1"/>
</dbReference>
<name>A0A411ECA1_9FLAO</name>
<keyword evidence="4" id="KW-0460">Magnesium</keyword>
<dbReference type="RefSeq" id="WP_129605920.1">
    <property type="nucleotide sequence ID" value="NZ_CP035544.1"/>
</dbReference>
<dbReference type="NCBIfam" id="TIGR01509">
    <property type="entry name" value="HAD-SF-IA-v3"/>
    <property type="match status" value="1"/>
</dbReference>
<keyword evidence="7" id="KW-1185">Reference proteome</keyword>
<feature type="binding site" evidence="4">
    <location>
        <position position="9"/>
    </location>
    <ligand>
        <name>Mg(2+)</name>
        <dbReference type="ChEBI" id="CHEBI:18420"/>
    </ligand>
</feature>
<keyword evidence="4" id="KW-0479">Metal-binding</keyword>
<dbReference type="Gene3D" id="3.40.50.1000">
    <property type="entry name" value="HAD superfamily/HAD-like"/>
    <property type="match status" value="1"/>
</dbReference>
<evidence type="ECO:0000313" key="6">
    <source>
        <dbReference type="EMBL" id="QBA65060.1"/>
    </source>
</evidence>
<dbReference type="AlphaFoldDB" id="A0A411ECA1"/>
<dbReference type="NCBIfam" id="TIGR01549">
    <property type="entry name" value="HAD-SF-IA-v1"/>
    <property type="match status" value="1"/>
</dbReference>
<protein>
    <submittedName>
        <fullName evidence="6">Beta-phosphoglucomutase</fullName>
        <ecNumber evidence="6">5.4.2.6</ecNumber>
    </submittedName>
</protein>
<dbReference type="Pfam" id="PF00702">
    <property type="entry name" value="Hydrolase"/>
    <property type="match status" value="1"/>
</dbReference>
<feature type="binding site" evidence="3">
    <location>
        <begin position="114"/>
        <end position="118"/>
    </location>
    <ligand>
        <name>substrate</name>
    </ligand>
</feature>
<feature type="binding site" evidence="3">
    <location>
        <position position="76"/>
    </location>
    <ligand>
        <name>substrate</name>
    </ligand>
</feature>
<dbReference type="GO" id="GO:0008801">
    <property type="term" value="F:beta-phosphoglucomutase activity"/>
    <property type="evidence" value="ECO:0007669"/>
    <property type="project" value="UniProtKB-EC"/>
</dbReference>
<comment type="similarity">
    <text evidence="1">Belongs to the HAD-like hydrolase superfamily. CbbY/CbbZ/Gph/YieH family.</text>
</comment>
<evidence type="ECO:0000256" key="1">
    <source>
        <dbReference type="ARBA" id="ARBA00006171"/>
    </source>
</evidence>
<feature type="binding site" evidence="3">
    <location>
        <position position="25"/>
    </location>
    <ligand>
        <name>substrate</name>
    </ligand>
</feature>
<dbReference type="KEGG" id="mur:EQY75_11310"/>
<evidence type="ECO:0000256" key="3">
    <source>
        <dbReference type="PIRSR" id="PIRSR610972-2"/>
    </source>
</evidence>
<dbReference type="SFLD" id="SFLDG01135">
    <property type="entry name" value="C1.5.6:_HAD__Beta-PGM__Phospha"/>
    <property type="match status" value="1"/>
</dbReference>